<evidence type="ECO:0000256" key="3">
    <source>
        <dbReference type="ARBA" id="ARBA00022989"/>
    </source>
</evidence>
<feature type="transmembrane region" description="Helical" evidence="5">
    <location>
        <begin position="117"/>
        <end position="139"/>
    </location>
</feature>
<dbReference type="GO" id="GO:0005384">
    <property type="term" value="F:manganese ion transmembrane transporter activity"/>
    <property type="evidence" value="ECO:0007669"/>
    <property type="project" value="InterPro"/>
</dbReference>
<name>A0A6A0B6B8_9LACT</name>
<feature type="transmembrane region" description="Helical" evidence="5">
    <location>
        <begin position="45"/>
        <end position="65"/>
    </location>
</feature>
<accession>A0A6A0B6B8</accession>
<dbReference type="InterPro" id="IPR008217">
    <property type="entry name" value="Ccc1_fam"/>
</dbReference>
<feature type="transmembrane region" description="Helical" evidence="5">
    <location>
        <begin position="175"/>
        <end position="193"/>
    </location>
</feature>
<dbReference type="GO" id="GO:0030026">
    <property type="term" value="P:intracellular manganese ion homeostasis"/>
    <property type="evidence" value="ECO:0007669"/>
    <property type="project" value="InterPro"/>
</dbReference>
<comment type="caution">
    <text evidence="6">The sequence shown here is derived from an EMBL/GenBank/DDBJ whole genome shotgun (WGS) entry which is preliminary data.</text>
</comment>
<reference evidence="6 7" key="1">
    <citation type="submission" date="2020-02" db="EMBL/GenBank/DDBJ databases">
        <title>Draft genome sequence of Lactococcus sp. Hs20B0-1.</title>
        <authorList>
            <person name="Noda S."/>
            <person name="Yuki M."/>
            <person name="Ohkuma M."/>
        </authorList>
    </citation>
    <scope>NUCLEOTIDE SEQUENCE [LARGE SCALE GENOMIC DNA]</scope>
    <source>
        <strain evidence="6 7">Hs20B0-1</strain>
    </source>
</reference>
<dbReference type="PANTHER" id="PTHR31851">
    <property type="entry name" value="FE(2+)/MN(2+) TRANSPORTER PCL1"/>
    <property type="match status" value="1"/>
</dbReference>
<keyword evidence="2 5" id="KW-0812">Transmembrane</keyword>
<evidence type="ECO:0000256" key="4">
    <source>
        <dbReference type="ARBA" id="ARBA00023136"/>
    </source>
</evidence>
<dbReference type="Proteomes" id="UP000475928">
    <property type="component" value="Unassembled WGS sequence"/>
</dbReference>
<dbReference type="GO" id="GO:0012505">
    <property type="term" value="C:endomembrane system"/>
    <property type="evidence" value="ECO:0007669"/>
    <property type="project" value="UniProtKB-SubCell"/>
</dbReference>
<evidence type="ECO:0000256" key="2">
    <source>
        <dbReference type="ARBA" id="ARBA00022692"/>
    </source>
</evidence>
<evidence type="ECO:0000313" key="7">
    <source>
        <dbReference type="Proteomes" id="UP000475928"/>
    </source>
</evidence>
<dbReference type="AlphaFoldDB" id="A0A6A0B6B8"/>
<sequence>MAKDFKEQSLTEKVNILRAGVLGANDGIISVAGVVIGVATATDKIWVILLSGVSAVLAGAFSMAGGEYVSVSTQRDAEIAVVEREKRDTTLTGTDFTDYIRNKYNVEIGNYTNPWHAAFSSFFSFTIGALFPMLSVLLFPSNIRVIATVLVVVLALLITGFTSAQLGDSPKRPAVIRNITVGCLTMLVTFVIGKAF</sequence>
<feature type="transmembrane region" description="Helical" evidence="5">
    <location>
        <begin position="145"/>
        <end position="163"/>
    </location>
</feature>
<evidence type="ECO:0000256" key="5">
    <source>
        <dbReference type="SAM" id="Phobius"/>
    </source>
</evidence>
<dbReference type="EMBL" id="BLLH01000008">
    <property type="protein sequence ID" value="GFH40989.1"/>
    <property type="molecule type" value="Genomic_DNA"/>
</dbReference>
<gene>
    <name evidence="6" type="ORF">Hs20B_13870</name>
</gene>
<feature type="transmembrane region" description="Helical" evidence="5">
    <location>
        <begin position="21"/>
        <end position="39"/>
    </location>
</feature>
<organism evidence="6 7">
    <name type="scientific">Pseudolactococcus insecticola</name>
    <dbReference type="NCBI Taxonomy" id="2709158"/>
    <lineage>
        <taxon>Bacteria</taxon>
        <taxon>Bacillati</taxon>
        <taxon>Bacillota</taxon>
        <taxon>Bacilli</taxon>
        <taxon>Lactobacillales</taxon>
        <taxon>Streptococcaceae</taxon>
        <taxon>Pseudolactococcus</taxon>
    </lineage>
</organism>
<evidence type="ECO:0000313" key="6">
    <source>
        <dbReference type="EMBL" id="GFH40989.1"/>
    </source>
</evidence>
<dbReference type="Pfam" id="PF01988">
    <property type="entry name" value="VIT1"/>
    <property type="match status" value="2"/>
</dbReference>
<protein>
    <recommendedName>
        <fullName evidence="8">VIT family protein</fullName>
    </recommendedName>
</protein>
<comment type="subcellular location">
    <subcellularLocation>
        <location evidence="1">Endomembrane system</location>
        <topology evidence="1">Multi-pass membrane protein</topology>
    </subcellularLocation>
</comment>
<proteinExistence type="predicted"/>
<evidence type="ECO:0008006" key="8">
    <source>
        <dbReference type="Google" id="ProtNLM"/>
    </source>
</evidence>
<dbReference type="CDD" id="cd02432">
    <property type="entry name" value="Nodulin-21_like_1"/>
    <property type="match status" value="1"/>
</dbReference>
<keyword evidence="4 5" id="KW-0472">Membrane</keyword>
<dbReference type="RefSeq" id="WP_172357047.1">
    <property type="nucleotide sequence ID" value="NZ_BLLH01000008.1"/>
</dbReference>
<evidence type="ECO:0000256" key="1">
    <source>
        <dbReference type="ARBA" id="ARBA00004127"/>
    </source>
</evidence>
<keyword evidence="7" id="KW-1185">Reference proteome</keyword>
<keyword evidence="3 5" id="KW-1133">Transmembrane helix</keyword>